<evidence type="ECO:0000256" key="1">
    <source>
        <dbReference type="SAM" id="MobiDB-lite"/>
    </source>
</evidence>
<evidence type="ECO:0000259" key="2">
    <source>
        <dbReference type="PROSITE" id="PS52001"/>
    </source>
</evidence>
<dbReference type="InterPro" id="IPR039683">
    <property type="entry name" value="Lsm12-like"/>
</dbReference>
<gene>
    <name evidence="3" type="ORF">LY90DRAFT_708565</name>
</gene>
<dbReference type="Proteomes" id="UP000193920">
    <property type="component" value="Unassembled WGS sequence"/>
</dbReference>
<dbReference type="AlphaFoldDB" id="A0A1Y1ZX76"/>
<dbReference type="PROSITE" id="PS52001">
    <property type="entry name" value="AD"/>
    <property type="match status" value="1"/>
</dbReference>
<evidence type="ECO:0000313" key="3">
    <source>
        <dbReference type="EMBL" id="ORY14853.1"/>
    </source>
</evidence>
<name>A0A1Y1ZX76_9FUNG</name>
<reference evidence="3 4" key="1">
    <citation type="submission" date="2016-08" db="EMBL/GenBank/DDBJ databases">
        <title>A Parts List for Fungal Cellulosomes Revealed by Comparative Genomics.</title>
        <authorList>
            <consortium name="DOE Joint Genome Institute"/>
            <person name="Haitjema C.H."/>
            <person name="Gilmore S.P."/>
            <person name="Henske J.K."/>
            <person name="Solomon K.V."/>
            <person name="De Groot R."/>
            <person name="Kuo A."/>
            <person name="Mondo S.J."/>
            <person name="Salamov A.A."/>
            <person name="Labutti K."/>
            <person name="Zhao Z."/>
            <person name="Chiniquy J."/>
            <person name="Barry K."/>
            <person name="Brewer H.M."/>
            <person name="Purvine S.O."/>
            <person name="Wright A.T."/>
            <person name="Boxma B."/>
            <person name="Van Alen T."/>
            <person name="Hackstein J.H."/>
            <person name="Baker S.E."/>
            <person name="Grigoriev I.V."/>
            <person name="O'Malley M.A."/>
        </authorList>
    </citation>
    <scope>NUCLEOTIDE SEQUENCE [LARGE SCALE GENOMIC DNA]</scope>
    <source>
        <strain evidence="3 4">G1</strain>
    </source>
</reference>
<dbReference type="InterPro" id="IPR019181">
    <property type="entry name" value="LSM12_ABD"/>
</dbReference>
<protein>
    <recommendedName>
        <fullName evidence="2">AD domain-containing protein</fullName>
    </recommendedName>
</protein>
<dbReference type="STRING" id="1754190.A0A1Y1ZX76"/>
<dbReference type="PANTHER" id="PTHR13542">
    <property type="entry name" value="LSM12 HOMOLOG"/>
    <property type="match status" value="1"/>
</dbReference>
<sequence length="290" mass="32393">MQNQNQNQLAMSELSLLHSQFPHLAQWIKLKLNNGEEVEGQIFTYDKTSNVVVLQQKCVPENGVDIPGTAPKYNFRIIKISYIKEISIPSNEKENDSSKTSTAVDTSSSATPASNKTDSKAQTSNKSKNENKNSNTSSTKTEENNGTATPDATNTTSTPATEEESQKDKKNPNDPYSNSLLTLVPVCPINIDDIVTREKRALKEEFQRQNRIGVGVTEEAQQIFDALSKTMPCSWSNKSIVVMDEVIINPPYNAENCKMVPEKTVQESILERVQKVLELEKKKIRENKAK</sequence>
<keyword evidence="4" id="KW-1185">Reference proteome</keyword>
<feature type="compositionally biased region" description="Low complexity" evidence="1">
    <location>
        <begin position="132"/>
        <end position="160"/>
    </location>
</feature>
<feature type="domain" description="AD" evidence="2">
    <location>
        <begin position="187"/>
        <end position="285"/>
    </location>
</feature>
<organism evidence="3 4">
    <name type="scientific">Neocallimastix californiae</name>
    <dbReference type="NCBI Taxonomy" id="1754190"/>
    <lineage>
        <taxon>Eukaryota</taxon>
        <taxon>Fungi</taxon>
        <taxon>Fungi incertae sedis</taxon>
        <taxon>Chytridiomycota</taxon>
        <taxon>Chytridiomycota incertae sedis</taxon>
        <taxon>Neocallimastigomycetes</taxon>
        <taxon>Neocallimastigales</taxon>
        <taxon>Neocallimastigaceae</taxon>
        <taxon>Neocallimastix</taxon>
    </lineage>
</organism>
<feature type="compositionally biased region" description="Low complexity" evidence="1">
    <location>
        <begin position="98"/>
        <end position="114"/>
    </location>
</feature>
<feature type="region of interest" description="Disordered" evidence="1">
    <location>
        <begin position="90"/>
        <end position="180"/>
    </location>
</feature>
<dbReference type="EMBL" id="MCOG01000346">
    <property type="protein sequence ID" value="ORY14853.1"/>
    <property type="molecule type" value="Genomic_DNA"/>
</dbReference>
<comment type="caution">
    <text evidence="3">The sequence shown here is derived from an EMBL/GenBank/DDBJ whole genome shotgun (WGS) entry which is preliminary data.</text>
</comment>
<dbReference type="OrthoDB" id="1057137at2759"/>
<evidence type="ECO:0000313" key="4">
    <source>
        <dbReference type="Proteomes" id="UP000193920"/>
    </source>
</evidence>
<accession>A0A1Y1ZX76</accession>
<dbReference type="Pfam" id="PF09793">
    <property type="entry name" value="AD"/>
    <property type="match status" value="1"/>
</dbReference>
<dbReference type="SMART" id="SM00995">
    <property type="entry name" value="AD"/>
    <property type="match status" value="1"/>
</dbReference>
<dbReference type="InterPro" id="IPR047574">
    <property type="entry name" value="AD"/>
</dbReference>
<proteinExistence type="predicted"/>